<dbReference type="EMBL" id="CAJVPV010035674">
    <property type="protein sequence ID" value="CAG8751405.1"/>
    <property type="molecule type" value="Genomic_DNA"/>
</dbReference>
<organism evidence="1 2">
    <name type="scientific">Acaulospora morrowiae</name>
    <dbReference type="NCBI Taxonomy" id="94023"/>
    <lineage>
        <taxon>Eukaryota</taxon>
        <taxon>Fungi</taxon>
        <taxon>Fungi incertae sedis</taxon>
        <taxon>Mucoromycota</taxon>
        <taxon>Glomeromycotina</taxon>
        <taxon>Glomeromycetes</taxon>
        <taxon>Diversisporales</taxon>
        <taxon>Acaulosporaceae</taxon>
        <taxon>Acaulospora</taxon>
    </lineage>
</organism>
<gene>
    <name evidence="1" type="ORF">AMORRO_LOCUS15367</name>
</gene>
<reference evidence="1" key="1">
    <citation type="submission" date="2021-06" db="EMBL/GenBank/DDBJ databases">
        <authorList>
            <person name="Kallberg Y."/>
            <person name="Tangrot J."/>
            <person name="Rosling A."/>
        </authorList>
    </citation>
    <scope>NUCLEOTIDE SEQUENCE</scope>
    <source>
        <strain evidence="1">CL551</strain>
    </source>
</reference>
<dbReference type="Proteomes" id="UP000789342">
    <property type="component" value="Unassembled WGS sequence"/>
</dbReference>
<protein>
    <submittedName>
        <fullName evidence="1">18875_t:CDS:1</fullName>
    </submittedName>
</protein>
<evidence type="ECO:0000313" key="1">
    <source>
        <dbReference type="EMBL" id="CAG8751405.1"/>
    </source>
</evidence>
<evidence type="ECO:0000313" key="2">
    <source>
        <dbReference type="Proteomes" id="UP000789342"/>
    </source>
</evidence>
<comment type="caution">
    <text evidence="1">The sequence shown here is derived from an EMBL/GenBank/DDBJ whole genome shotgun (WGS) entry which is preliminary data.</text>
</comment>
<dbReference type="AlphaFoldDB" id="A0A9N9IV15"/>
<name>A0A9N9IV15_9GLOM</name>
<keyword evidence="2" id="KW-1185">Reference proteome</keyword>
<sequence>KRLEDSCFRENIIFPGLLDIVFSFRRSCGIFKCDGSLGPSILKPDPTQPWRKG</sequence>
<feature type="non-terminal residue" evidence="1">
    <location>
        <position position="53"/>
    </location>
</feature>
<proteinExistence type="predicted"/>
<accession>A0A9N9IV15</accession>